<evidence type="ECO:0000256" key="9">
    <source>
        <dbReference type="ARBA" id="ARBA00022946"/>
    </source>
</evidence>
<organism evidence="25 26">
    <name type="scientific">Vibrio qingdaonensis</name>
    <dbReference type="NCBI Taxonomy" id="2829491"/>
    <lineage>
        <taxon>Bacteria</taxon>
        <taxon>Pseudomonadati</taxon>
        <taxon>Pseudomonadota</taxon>
        <taxon>Gammaproteobacteria</taxon>
        <taxon>Vibrionales</taxon>
        <taxon>Vibrionaceae</taxon>
        <taxon>Vibrio</taxon>
    </lineage>
</organism>
<keyword evidence="12" id="KW-0966">Cell projection</keyword>
<feature type="domain" description="Thioesterase" evidence="24">
    <location>
        <begin position="51"/>
        <end position="113"/>
    </location>
</feature>
<dbReference type="PANTHER" id="PTHR12418">
    <property type="entry name" value="ACYL-COENZYME A THIOESTERASE THEM4"/>
    <property type="match status" value="1"/>
</dbReference>
<gene>
    <name evidence="25" type="ORF">MD535_12590</name>
</gene>
<evidence type="ECO:0000256" key="22">
    <source>
        <dbReference type="ARBA" id="ARBA00048074"/>
    </source>
</evidence>
<comment type="catalytic activity">
    <reaction evidence="23">
        <text>tetradecanoyl-CoA + H2O = tetradecanoate + CoA + H(+)</text>
        <dbReference type="Rhea" id="RHEA:40119"/>
        <dbReference type="ChEBI" id="CHEBI:15377"/>
        <dbReference type="ChEBI" id="CHEBI:15378"/>
        <dbReference type="ChEBI" id="CHEBI:30807"/>
        <dbReference type="ChEBI" id="CHEBI:57287"/>
        <dbReference type="ChEBI" id="CHEBI:57385"/>
    </reaction>
    <physiologicalReaction direction="left-to-right" evidence="23">
        <dbReference type="Rhea" id="RHEA:40120"/>
    </physiologicalReaction>
</comment>
<dbReference type="EMBL" id="JAKRRY010000015">
    <property type="protein sequence ID" value="MCW8346835.1"/>
    <property type="molecule type" value="Genomic_DNA"/>
</dbReference>
<evidence type="ECO:0000256" key="19">
    <source>
        <dbReference type="ARBA" id="ARBA00047588"/>
    </source>
</evidence>
<dbReference type="PANTHER" id="PTHR12418:SF19">
    <property type="entry name" value="ACYL-COENZYME A THIOESTERASE THEM4"/>
    <property type="match status" value="1"/>
</dbReference>
<evidence type="ECO:0000256" key="21">
    <source>
        <dbReference type="ARBA" id="ARBA00047969"/>
    </source>
</evidence>
<dbReference type="CDD" id="cd03443">
    <property type="entry name" value="PaaI_thioesterase"/>
    <property type="match status" value="1"/>
</dbReference>
<evidence type="ECO:0000256" key="4">
    <source>
        <dbReference type="ARBA" id="ARBA00022475"/>
    </source>
</evidence>
<evidence type="ECO:0000256" key="3">
    <source>
        <dbReference type="ARBA" id="ARBA00004632"/>
    </source>
</evidence>
<evidence type="ECO:0000313" key="25">
    <source>
        <dbReference type="EMBL" id="MCW8346835.1"/>
    </source>
</evidence>
<evidence type="ECO:0000259" key="24">
    <source>
        <dbReference type="Pfam" id="PF03061"/>
    </source>
</evidence>
<dbReference type="GO" id="GO:0006631">
    <property type="term" value="P:fatty acid metabolic process"/>
    <property type="evidence" value="ECO:0007669"/>
    <property type="project" value="UniProtKB-KW"/>
</dbReference>
<evidence type="ECO:0000256" key="17">
    <source>
        <dbReference type="ARBA" id="ARBA00040123"/>
    </source>
</evidence>
<dbReference type="Proteomes" id="UP001155587">
    <property type="component" value="Unassembled WGS sequence"/>
</dbReference>
<evidence type="ECO:0000256" key="12">
    <source>
        <dbReference type="ARBA" id="ARBA00023273"/>
    </source>
</evidence>
<dbReference type="GO" id="GO:0016790">
    <property type="term" value="F:thiolester hydrolase activity"/>
    <property type="evidence" value="ECO:0007669"/>
    <property type="project" value="UniProtKB-ARBA"/>
</dbReference>
<dbReference type="SUPFAM" id="SSF54637">
    <property type="entry name" value="Thioesterase/thiol ester dehydrase-isomerase"/>
    <property type="match status" value="1"/>
</dbReference>
<comment type="similarity">
    <text evidence="15">Belongs to the THEM4/THEM5 thioesterase family.</text>
</comment>
<reference evidence="25" key="1">
    <citation type="submission" date="2022-02" db="EMBL/GenBank/DDBJ databases">
        <title>Vibrio sp. nov, a new bacterium isolated from seawater.</title>
        <authorList>
            <person name="Yuan Y."/>
        </authorList>
    </citation>
    <scope>NUCLEOTIDE SEQUENCE</scope>
    <source>
        <strain evidence="25">ZSDZ65</strain>
    </source>
</reference>
<dbReference type="EC" id="3.1.2.2" evidence="16"/>
<dbReference type="Pfam" id="PF03061">
    <property type="entry name" value="4HBT"/>
    <property type="match status" value="1"/>
</dbReference>
<accession>A0A9X3HWN0</accession>
<keyword evidence="11" id="KW-0472">Membrane</keyword>
<dbReference type="GO" id="GO:0005737">
    <property type="term" value="C:cytoplasm"/>
    <property type="evidence" value="ECO:0007669"/>
    <property type="project" value="UniProtKB-SubCell"/>
</dbReference>
<evidence type="ECO:0000256" key="7">
    <source>
        <dbReference type="ARBA" id="ARBA00022801"/>
    </source>
</evidence>
<dbReference type="Gene3D" id="3.10.129.10">
    <property type="entry name" value="Hotdog Thioesterase"/>
    <property type="match status" value="1"/>
</dbReference>
<evidence type="ECO:0000256" key="20">
    <source>
        <dbReference type="ARBA" id="ARBA00047734"/>
    </source>
</evidence>
<dbReference type="InterPro" id="IPR052365">
    <property type="entry name" value="THEM4/THEM5_acyl-CoA_thioest"/>
</dbReference>
<evidence type="ECO:0000256" key="10">
    <source>
        <dbReference type="ARBA" id="ARBA00023098"/>
    </source>
</evidence>
<evidence type="ECO:0000256" key="2">
    <source>
        <dbReference type="ARBA" id="ARBA00004496"/>
    </source>
</evidence>
<evidence type="ECO:0000256" key="15">
    <source>
        <dbReference type="ARBA" id="ARBA00038456"/>
    </source>
</evidence>
<evidence type="ECO:0000256" key="23">
    <source>
        <dbReference type="ARBA" id="ARBA00048180"/>
    </source>
</evidence>
<comment type="catalytic activity">
    <reaction evidence="13">
        <text>(5Z,8Z,11Z,14Z)-eicosatetraenoyl-CoA + H2O = (5Z,8Z,11Z,14Z)-eicosatetraenoate + CoA + H(+)</text>
        <dbReference type="Rhea" id="RHEA:40151"/>
        <dbReference type="ChEBI" id="CHEBI:15377"/>
        <dbReference type="ChEBI" id="CHEBI:15378"/>
        <dbReference type="ChEBI" id="CHEBI:32395"/>
        <dbReference type="ChEBI" id="CHEBI:57287"/>
        <dbReference type="ChEBI" id="CHEBI:57368"/>
    </reaction>
    <physiologicalReaction direction="left-to-right" evidence="13">
        <dbReference type="Rhea" id="RHEA:40152"/>
    </physiologicalReaction>
</comment>
<keyword evidence="4" id="KW-1003">Cell membrane</keyword>
<comment type="catalytic activity">
    <reaction evidence="14">
        <text>(9Z)-octadecenoyl-CoA + H2O = (9Z)-octadecenoate + CoA + H(+)</text>
        <dbReference type="Rhea" id="RHEA:40139"/>
        <dbReference type="ChEBI" id="CHEBI:15377"/>
        <dbReference type="ChEBI" id="CHEBI:15378"/>
        <dbReference type="ChEBI" id="CHEBI:30823"/>
        <dbReference type="ChEBI" id="CHEBI:57287"/>
        <dbReference type="ChEBI" id="CHEBI:57387"/>
    </reaction>
    <physiologicalReaction direction="left-to-right" evidence="14">
        <dbReference type="Rhea" id="RHEA:40140"/>
    </physiologicalReaction>
</comment>
<proteinExistence type="inferred from homology"/>
<evidence type="ECO:0000313" key="26">
    <source>
        <dbReference type="Proteomes" id="UP001155587"/>
    </source>
</evidence>
<comment type="subcellular location">
    <subcellularLocation>
        <location evidence="3">Cell projection</location>
        <location evidence="3">Ruffle membrane</location>
    </subcellularLocation>
    <subcellularLocation>
        <location evidence="2">Cytoplasm</location>
    </subcellularLocation>
    <subcellularLocation>
        <location evidence="1">Membrane</location>
        <topology evidence="1">Peripheral membrane protein</topology>
    </subcellularLocation>
</comment>
<evidence type="ECO:0000256" key="5">
    <source>
        <dbReference type="ARBA" id="ARBA00022490"/>
    </source>
</evidence>
<dbReference type="GO" id="GO:0016020">
    <property type="term" value="C:membrane"/>
    <property type="evidence" value="ECO:0007669"/>
    <property type="project" value="UniProtKB-SubCell"/>
</dbReference>
<dbReference type="InterPro" id="IPR006683">
    <property type="entry name" value="Thioestr_dom"/>
</dbReference>
<keyword evidence="9" id="KW-0809">Transit peptide</keyword>
<comment type="catalytic activity">
    <reaction evidence="20">
        <text>hexadecanoyl-CoA + H2O = hexadecanoate + CoA + H(+)</text>
        <dbReference type="Rhea" id="RHEA:16645"/>
        <dbReference type="ChEBI" id="CHEBI:7896"/>
        <dbReference type="ChEBI" id="CHEBI:15377"/>
        <dbReference type="ChEBI" id="CHEBI:15378"/>
        <dbReference type="ChEBI" id="CHEBI:57287"/>
        <dbReference type="ChEBI" id="CHEBI:57379"/>
        <dbReference type="EC" id="3.1.2.2"/>
    </reaction>
    <physiologicalReaction direction="left-to-right" evidence="20">
        <dbReference type="Rhea" id="RHEA:16646"/>
    </physiologicalReaction>
</comment>
<keyword evidence="5" id="KW-0963">Cytoplasm</keyword>
<comment type="catalytic activity">
    <reaction evidence="21">
        <text>decanoyl-CoA + H2O = decanoate + CoA + H(+)</text>
        <dbReference type="Rhea" id="RHEA:40059"/>
        <dbReference type="ChEBI" id="CHEBI:15377"/>
        <dbReference type="ChEBI" id="CHEBI:15378"/>
        <dbReference type="ChEBI" id="CHEBI:27689"/>
        <dbReference type="ChEBI" id="CHEBI:57287"/>
        <dbReference type="ChEBI" id="CHEBI:61430"/>
    </reaction>
    <physiologicalReaction direction="left-to-right" evidence="21">
        <dbReference type="Rhea" id="RHEA:40060"/>
    </physiologicalReaction>
</comment>
<evidence type="ECO:0000256" key="16">
    <source>
        <dbReference type="ARBA" id="ARBA00038848"/>
    </source>
</evidence>
<evidence type="ECO:0000256" key="1">
    <source>
        <dbReference type="ARBA" id="ARBA00004170"/>
    </source>
</evidence>
<keyword evidence="7" id="KW-0378">Hydrolase</keyword>
<name>A0A9X3HWN0_9VIBR</name>
<keyword evidence="26" id="KW-1185">Reference proteome</keyword>
<sequence>MSIHTPKNHQHCAVCCLPFFNHNTVIHFTLMPDGGVQSEIVPTEKVQGYQGVMQGGVITTLHDTAMTHCLFSRHVYAMTAQLDVRFIKPIPLNTAIQVQAHCLKSKRGVHFLQSNIYVNGQCYSKAEAKFMSRHGMLGGNDTTE</sequence>
<evidence type="ECO:0000256" key="14">
    <source>
        <dbReference type="ARBA" id="ARBA00037002"/>
    </source>
</evidence>
<protein>
    <recommendedName>
        <fullName evidence="17">Acyl-coenzyme A thioesterase THEM4</fullName>
        <ecNumber evidence="16">3.1.2.2</ecNumber>
    </recommendedName>
    <alternativeName>
        <fullName evidence="18">Thioesterase superfamily member 4</fullName>
    </alternativeName>
</protein>
<comment type="caution">
    <text evidence="25">The sequence shown here is derived from an EMBL/GenBank/DDBJ whole genome shotgun (WGS) entry which is preliminary data.</text>
</comment>
<evidence type="ECO:0000256" key="6">
    <source>
        <dbReference type="ARBA" id="ARBA00022703"/>
    </source>
</evidence>
<dbReference type="AlphaFoldDB" id="A0A9X3HWN0"/>
<comment type="catalytic activity">
    <reaction evidence="19">
        <text>octanoyl-CoA + H2O = octanoate + CoA + H(+)</text>
        <dbReference type="Rhea" id="RHEA:30143"/>
        <dbReference type="ChEBI" id="CHEBI:15377"/>
        <dbReference type="ChEBI" id="CHEBI:15378"/>
        <dbReference type="ChEBI" id="CHEBI:25646"/>
        <dbReference type="ChEBI" id="CHEBI:57287"/>
        <dbReference type="ChEBI" id="CHEBI:57386"/>
    </reaction>
    <physiologicalReaction direction="left-to-right" evidence="19">
        <dbReference type="Rhea" id="RHEA:30144"/>
    </physiologicalReaction>
</comment>
<evidence type="ECO:0000256" key="13">
    <source>
        <dbReference type="ARBA" id="ARBA00035852"/>
    </source>
</evidence>
<evidence type="ECO:0000256" key="8">
    <source>
        <dbReference type="ARBA" id="ARBA00022832"/>
    </source>
</evidence>
<comment type="catalytic activity">
    <reaction evidence="22">
        <text>dodecanoyl-CoA + H2O = dodecanoate + CoA + H(+)</text>
        <dbReference type="Rhea" id="RHEA:30135"/>
        <dbReference type="ChEBI" id="CHEBI:15377"/>
        <dbReference type="ChEBI" id="CHEBI:15378"/>
        <dbReference type="ChEBI" id="CHEBI:18262"/>
        <dbReference type="ChEBI" id="CHEBI:57287"/>
        <dbReference type="ChEBI" id="CHEBI:57375"/>
    </reaction>
    <physiologicalReaction direction="left-to-right" evidence="22">
        <dbReference type="Rhea" id="RHEA:30136"/>
    </physiologicalReaction>
</comment>
<dbReference type="RefSeq" id="WP_265675373.1">
    <property type="nucleotide sequence ID" value="NZ_JAKRRY010000015.1"/>
</dbReference>
<keyword evidence="10" id="KW-0443">Lipid metabolism</keyword>
<evidence type="ECO:0000256" key="11">
    <source>
        <dbReference type="ARBA" id="ARBA00023136"/>
    </source>
</evidence>
<evidence type="ECO:0000256" key="18">
    <source>
        <dbReference type="ARBA" id="ARBA00043210"/>
    </source>
</evidence>
<keyword evidence="6" id="KW-0053">Apoptosis</keyword>
<dbReference type="InterPro" id="IPR029069">
    <property type="entry name" value="HotDog_dom_sf"/>
</dbReference>
<keyword evidence="8" id="KW-0276">Fatty acid metabolism</keyword>